<feature type="transmembrane region" description="Helical" evidence="6">
    <location>
        <begin position="261"/>
        <end position="279"/>
    </location>
</feature>
<feature type="domain" description="Major facilitator superfamily (MFS) profile" evidence="7">
    <location>
        <begin position="104"/>
        <end position="520"/>
    </location>
</feature>
<reference evidence="9" key="1">
    <citation type="submission" date="2025-08" db="UniProtKB">
        <authorList>
            <consortium name="RefSeq"/>
        </authorList>
    </citation>
    <scope>IDENTIFICATION</scope>
    <source>
        <tissue evidence="9">Liver</tissue>
    </source>
</reference>
<dbReference type="OrthoDB" id="2544694at2759"/>
<dbReference type="STRING" id="10036.ENSMAUP00000013201"/>
<dbReference type="PROSITE" id="PS50850">
    <property type="entry name" value="MFS"/>
    <property type="match status" value="1"/>
</dbReference>
<dbReference type="GO" id="GO:0016020">
    <property type="term" value="C:membrane"/>
    <property type="evidence" value="ECO:0007669"/>
    <property type="project" value="UniProtKB-SubCell"/>
</dbReference>
<feature type="transmembrane region" description="Helical" evidence="6">
    <location>
        <begin position="410"/>
        <end position="427"/>
    </location>
</feature>
<comment type="subcellular location">
    <subcellularLocation>
        <location evidence="1">Membrane</location>
        <topology evidence="1">Multi-pass membrane protein</topology>
    </subcellularLocation>
</comment>
<dbReference type="InterPro" id="IPR011701">
    <property type="entry name" value="MFS"/>
</dbReference>
<feature type="transmembrane region" description="Helical" evidence="6">
    <location>
        <begin position="350"/>
        <end position="373"/>
    </location>
</feature>
<protein>
    <submittedName>
        <fullName evidence="9">Solute carrier family 22 member 19-like isoform X1</fullName>
    </submittedName>
</protein>
<evidence type="ECO:0000256" key="4">
    <source>
        <dbReference type="ARBA" id="ARBA00023136"/>
    </source>
</evidence>
<dbReference type="GO" id="GO:0019534">
    <property type="term" value="F:toxin transmembrane transporter activity"/>
    <property type="evidence" value="ECO:0007669"/>
    <property type="project" value="Ensembl"/>
</dbReference>
<keyword evidence="4 6" id="KW-0472">Membrane</keyword>
<dbReference type="RefSeq" id="XP_005063943.1">
    <property type="nucleotide sequence ID" value="XM_005063886.4"/>
</dbReference>
<gene>
    <name evidence="9" type="primary">LOC101830108</name>
</gene>
<dbReference type="SUPFAM" id="SSF103473">
    <property type="entry name" value="MFS general substrate transporter"/>
    <property type="match status" value="1"/>
</dbReference>
<dbReference type="GO" id="GO:0008514">
    <property type="term" value="F:organic anion transmembrane transporter activity"/>
    <property type="evidence" value="ECO:0007669"/>
    <property type="project" value="Ensembl"/>
</dbReference>
<feature type="transmembrane region" description="Helical" evidence="6">
    <location>
        <begin position="191"/>
        <end position="210"/>
    </location>
</feature>
<dbReference type="FunFam" id="1.20.1250.20:FF:000023">
    <property type="entry name" value="Solute carrier family 22 member 6"/>
    <property type="match status" value="1"/>
</dbReference>
<feature type="transmembrane region" description="Helical" evidence="6">
    <location>
        <begin position="231"/>
        <end position="255"/>
    </location>
</feature>
<evidence type="ECO:0000256" key="3">
    <source>
        <dbReference type="ARBA" id="ARBA00022989"/>
    </source>
</evidence>
<feature type="region of interest" description="Disordered" evidence="5">
    <location>
        <begin position="523"/>
        <end position="551"/>
    </location>
</feature>
<feature type="transmembrane region" description="Helical" evidence="6">
    <location>
        <begin position="433"/>
        <end position="454"/>
    </location>
</feature>
<dbReference type="Gene3D" id="1.20.1250.20">
    <property type="entry name" value="MFS general substrate transporter like domains"/>
    <property type="match status" value="1"/>
</dbReference>
<evidence type="ECO:0000313" key="9">
    <source>
        <dbReference type="RefSeq" id="XP_005063943.1"/>
    </source>
</evidence>
<accession>A0A1U7Q2T4</accession>
<keyword evidence="2 6" id="KW-0812">Transmembrane</keyword>
<dbReference type="PANTHER" id="PTHR24064">
    <property type="entry name" value="SOLUTE CARRIER FAMILY 22 MEMBER"/>
    <property type="match status" value="1"/>
</dbReference>
<keyword evidence="3 6" id="KW-1133">Transmembrane helix</keyword>
<dbReference type="KEGG" id="maua:101830108"/>
<evidence type="ECO:0000313" key="8">
    <source>
        <dbReference type="Proteomes" id="UP000886700"/>
    </source>
</evidence>
<dbReference type="CDD" id="cd17374">
    <property type="entry name" value="MFS_OAT"/>
    <property type="match status" value="1"/>
</dbReference>
<dbReference type="InterPro" id="IPR020846">
    <property type="entry name" value="MFS_dom"/>
</dbReference>
<dbReference type="Pfam" id="PF07690">
    <property type="entry name" value="MFS_1"/>
    <property type="match status" value="1"/>
</dbReference>
<name>A0A1U7Q2T4_MESAU</name>
<evidence type="ECO:0000256" key="1">
    <source>
        <dbReference type="ARBA" id="ARBA00004141"/>
    </source>
</evidence>
<dbReference type="eggNOG" id="KOG0255">
    <property type="taxonomic scope" value="Eukaryota"/>
</dbReference>
<dbReference type="AlphaFoldDB" id="A0A1U7Q2T4"/>
<dbReference type="Proteomes" id="UP000886700">
    <property type="component" value="Unplaced"/>
</dbReference>
<evidence type="ECO:0000256" key="5">
    <source>
        <dbReference type="SAM" id="MobiDB-lite"/>
    </source>
</evidence>
<organism evidence="8 9">
    <name type="scientific">Mesocricetus auratus</name>
    <name type="common">Golden hamster</name>
    <dbReference type="NCBI Taxonomy" id="10036"/>
    <lineage>
        <taxon>Eukaryota</taxon>
        <taxon>Metazoa</taxon>
        <taxon>Chordata</taxon>
        <taxon>Craniata</taxon>
        <taxon>Vertebrata</taxon>
        <taxon>Euteleostomi</taxon>
        <taxon>Mammalia</taxon>
        <taxon>Eutheria</taxon>
        <taxon>Euarchontoglires</taxon>
        <taxon>Glires</taxon>
        <taxon>Rodentia</taxon>
        <taxon>Myomorpha</taxon>
        <taxon>Muroidea</taxon>
        <taxon>Cricetidae</taxon>
        <taxon>Cricetinae</taxon>
        <taxon>Mesocricetus</taxon>
    </lineage>
</organism>
<sequence length="551" mass="60964">MAFQDLFIHIGSLGRFQLLQMAFILICNGFVIPHTLLENFTAAIPSHRCWVPILDNDTVSDNDSGILSRDDLLRISIPLDSNLRPDRCRRFTQPQWHLLHLNGTFSSATGPDTEPCVDGWVYDRSTFLSTTVSQWDLVCESQALNSVAKFTFMSGIFLGHIIGGHLSDRFGRKLVFTGALLQMAITETCAAFAPTFLIYCSFRFLAGISSSSMRTNSVLLILEWTSPKFQALVMALAFASGGIGQVILGGLAFVIRHWHHLQLAMSVPMFFFLIPTRWLSESARWLIMTNKPQKGLKELQKAACRNGMKNSRDVLTMEVVRNAMEEELGAAQTEHSLLDLFRSPNLRKRICVLCFVRFVSLIPVLGLLVHFQYLSNNVFLLQCLYGVISIPANALGNFSMNHMGRRITQLIFMPLLGIFILSTVFLPQEMQTLRIILAALGGAISSACITSTLVHANELVPTVIRATGLGVVGIAGSAGAAVSPLFMILTIYSDSLPWIIYGVFPIIGGLIALLLPETKNQPLPDSIQDVENERKSSRKAKKDAVTKVTPF</sequence>
<feature type="transmembrane region" description="Helical" evidence="6">
    <location>
        <begin position="379"/>
        <end position="398"/>
    </location>
</feature>
<evidence type="ECO:0000256" key="2">
    <source>
        <dbReference type="ARBA" id="ARBA00022692"/>
    </source>
</evidence>
<keyword evidence="8" id="KW-1185">Reference proteome</keyword>
<feature type="transmembrane region" description="Helical" evidence="6">
    <location>
        <begin position="466"/>
        <end position="492"/>
    </location>
</feature>
<evidence type="ECO:0000259" key="7">
    <source>
        <dbReference type="PROSITE" id="PS50850"/>
    </source>
</evidence>
<dbReference type="GeneID" id="101830108"/>
<evidence type="ECO:0000256" key="6">
    <source>
        <dbReference type="SAM" id="Phobius"/>
    </source>
</evidence>
<feature type="transmembrane region" description="Helical" evidence="6">
    <location>
        <begin position="498"/>
        <end position="515"/>
    </location>
</feature>
<dbReference type="InterPro" id="IPR036259">
    <property type="entry name" value="MFS_trans_sf"/>
</dbReference>
<proteinExistence type="predicted"/>